<dbReference type="Proteomes" id="UP000235943">
    <property type="component" value="Unassembled WGS sequence"/>
</dbReference>
<dbReference type="AlphaFoldDB" id="A0A2N8TWQ7"/>
<organism evidence="2 3">
    <name type="scientific">Streptomyces cahuitamycinicus</name>
    <dbReference type="NCBI Taxonomy" id="2070367"/>
    <lineage>
        <taxon>Bacteria</taxon>
        <taxon>Bacillati</taxon>
        <taxon>Actinomycetota</taxon>
        <taxon>Actinomycetes</taxon>
        <taxon>Kitasatosporales</taxon>
        <taxon>Streptomycetaceae</taxon>
        <taxon>Streptomyces</taxon>
    </lineage>
</organism>
<sequence>MGRPGRRHLAESPELPSAGNVDVRLAASSPEAARQVAEVLRRSFASTEQRSYPVGTVADGTRLHLTVDTARAAEPGRTWPVTSQSSGDGRTQTDEI</sequence>
<feature type="region of interest" description="Disordered" evidence="1">
    <location>
        <begin position="72"/>
        <end position="96"/>
    </location>
</feature>
<dbReference type="OrthoDB" id="4251337at2"/>
<comment type="caution">
    <text evidence="2">The sequence shown here is derived from an EMBL/GenBank/DDBJ whole genome shotgun (WGS) entry which is preliminary data.</text>
</comment>
<evidence type="ECO:0000313" key="3">
    <source>
        <dbReference type="Proteomes" id="UP000235943"/>
    </source>
</evidence>
<evidence type="ECO:0000313" key="2">
    <source>
        <dbReference type="EMBL" id="PNG23431.1"/>
    </source>
</evidence>
<proteinExistence type="predicted"/>
<protein>
    <submittedName>
        <fullName evidence="2">Uncharacterized protein</fullName>
    </submittedName>
</protein>
<reference evidence="2 3" key="1">
    <citation type="submission" date="2018-01" db="EMBL/GenBank/DDBJ databases">
        <title>Draft genome sequence of Streptomyces sp. 13K301.</title>
        <authorList>
            <person name="Sahin N."/>
            <person name="Saygin H."/>
            <person name="Ay H."/>
        </authorList>
    </citation>
    <scope>NUCLEOTIDE SEQUENCE [LARGE SCALE GENOMIC DNA]</scope>
    <source>
        <strain evidence="2 3">13K301</strain>
    </source>
</reference>
<feature type="region of interest" description="Disordered" evidence="1">
    <location>
        <begin position="1"/>
        <end position="21"/>
    </location>
</feature>
<name>A0A2N8TWQ7_9ACTN</name>
<accession>A0A2N8TWQ7</accession>
<keyword evidence="3" id="KW-1185">Reference proteome</keyword>
<evidence type="ECO:0000256" key="1">
    <source>
        <dbReference type="SAM" id="MobiDB-lite"/>
    </source>
</evidence>
<feature type="compositionally biased region" description="Polar residues" evidence="1">
    <location>
        <begin position="80"/>
        <end position="90"/>
    </location>
</feature>
<dbReference type="EMBL" id="POUC01000016">
    <property type="protein sequence ID" value="PNG23431.1"/>
    <property type="molecule type" value="Genomic_DNA"/>
</dbReference>
<gene>
    <name evidence="2" type="ORF">C1J00_04290</name>
</gene>